<name>A0A060BVD7_9GAMM</name>
<dbReference type="Gene3D" id="3.55.50.10">
    <property type="entry name" value="Baseplate protein-like domains"/>
    <property type="match status" value="1"/>
</dbReference>
<dbReference type="EMBL" id="KF117535">
    <property type="protein sequence ID" value="AIA84790.1"/>
    <property type="molecule type" value="Genomic_DNA"/>
</dbReference>
<sequence>MRKKILVTRYVSGIITEIRNLCVMESGLQSQVTIQPALWLLGQSTDYRIWQHQNAVDVIETLLREHDLPAAGFRLHQLPPVAEYSVQYGETDYDYMIRRLSADGLFWW</sequence>
<accession>A0A060BVD7</accession>
<proteinExistence type="predicted"/>
<feature type="non-terminal residue" evidence="1">
    <location>
        <position position="108"/>
    </location>
</feature>
<protein>
    <submittedName>
        <fullName evidence="1">CAZy families GH24 protein</fullName>
    </submittedName>
</protein>
<organism evidence="1">
    <name type="scientific">uncultured Xenorhabdus sp</name>
    <dbReference type="NCBI Taxonomy" id="651590"/>
    <lineage>
        <taxon>Bacteria</taxon>
        <taxon>Pseudomonadati</taxon>
        <taxon>Pseudomonadota</taxon>
        <taxon>Gammaproteobacteria</taxon>
        <taxon>Enterobacterales</taxon>
        <taxon>Morganellaceae</taxon>
        <taxon>Xenorhabdus</taxon>
        <taxon>environmental samples</taxon>
    </lineage>
</organism>
<reference evidence="1" key="1">
    <citation type="journal article" date="2013" name="Environ. Microbiol.">
        <title>Seasonally variable intestinal metagenomes of the red palm weevil (Rhynchophorus ferrugineus).</title>
        <authorList>
            <person name="Jia S."/>
            <person name="Zhang X."/>
            <person name="Zhang G."/>
            <person name="Yin A."/>
            <person name="Zhang S."/>
            <person name="Li F."/>
            <person name="Wang L."/>
            <person name="Zhao D."/>
            <person name="Yun Q."/>
            <person name="Tala"/>
            <person name="Wang J."/>
            <person name="Sun G."/>
            <person name="Baabdullah M."/>
            <person name="Yu X."/>
            <person name="Hu S."/>
            <person name="Al-Mssallem I.S."/>
            <person name="Yu J."/>
        </authorList>
    </citation>
    <scope>NUCLEOTIDE SEQUENCE</scope>
</reference>
<evidence type="ECO:0000313" key="1">
    <source>
        <dbReference type="EMBL" id="AIA84790.1"/>
    </source>
</evidence>
<dbReference type="AlphaFoldDB" id="A0A060BVD7"/>
<dbReference type="Pfam" id="PF05954">
    <property type="entry name" value="Phage_GPD"/>
    <property type="match status" value="1"/>
</dbReference>
<dbReference type="SUPFAM" id="SSF69279">
    <property type="entry name" value="Phage tail proteins"/>
    <property type="match status" value="1"/>
</dbReference>